<dbReference type="InterPro" id="IPR049740">
    <property type="entry name" value="CopZ"/>
</dbReference>
<organism evidence="8 9">
    <name type="scientific">Bacillus taeanensis</name>
    <dbReference type="NCBI Taxonomy" id="273032"/>
    <lineage>
        <taxon>Bacteria</taxon>
        <taxon>Bacillati</taxon>
        <taxon>Bacillota</taxon>
        <taxon>Bacilli</taxon>
        <taxon>Bacillales</taxon>
        <taxon>Bacillaceae</taxon>
        <taxon>Bacillus</taxon>
    </lineage>
</organism>
<dbReference type="PANTHER" id="PTHR46594">
    <property type="entry name" value="P-TYPE CATION-TRANSPORTING ATPASE"/>
    <property type="match status" value="1"/>
</dbReference>
<keyword evidence="4" id="KW-0479">Metal-binding</keyword>
<protein>
    <recommendedName>
        <fullName evidence="2">Copper chaperone CopZ</fullName>
    </recommendedName>
</protein>
<dbReference type="InterPro" id="IPR036163">
    <property type="entry name" value="HMA_dom_sf"/>
</dbReference>
<dbReference type="PANTHER" id="PTHR46594:SF4">
    <property type="entry name" value="P-TYPE CATION-TRANSPORTING ATPASE"/>
    <property type="match status" value="1"/>
</dbReference>
<name>A0A366XZG8_9BACI</name>
<feature type="domain" description="HMA" evidence="7">
    <location>
        <begin position="2"/>
        <end position="68"/>
    </location>
</feature>
<proteinExistence type="predicted"/>
<keyword evidence="5" id="KW-0186">Copper</keyword>
<evidence type="ECO:0000313" key="9">
    <source>
        <dbReference type="Proteomes" id="UP000253314"/>
    </source>
</evidence>
<dbReference type="AlphaFoldDB" id="A0A366XZG8"/>
<dbReference type="OrthoDB" id="9813965at2"/>
<dbReference type="FunFam" id="3.30.70.100:FF:000005">
    <property type="entry name" value="Copper-exporting P-type ATPase A"/>
    <property type="match status" value="1"/>
</dbReference>
<keyword evidence="6" id="KW-0143">Chaperone</keyword>
<evidence type="ECO:0000313" key="8">
    <source>
        <dbReference type="EMBL" id="RBW70169.1"/>
    </source>
</evidence>
<evidence type="ECO:0000256" key="3">
    <source>
        <dbReference type="ARBA" id="ARBA00022490"/>
    </source>
</evidence>
<dbReference type="InterPro" id="IPR006121">
    <property type="entry name" value="HMA_dom"/>
</dbReference>
<evidence type="ECO:0000256" key="1">
    <source>
        <dbReference type="ARBA" id="ARBA00004496"/>
    </source>
</evidence>
<comment type="caution">
    <text evidence="8">The sequence shown here is derived from an EMBL/GenBank/DDBJ whole genome shotgun (WGS) entry which is preliminary data.</text>
</comment>
<reference evidence="8 9" key="1">
    <citation type="submission" date="2018-07" db="EMBL/GenBank/DDBJ databases">
        <title>Lottiidibacillus patelloidae gen. nov., sp. nov., isolated from the intestinal tract of a marine limpet and the reclassification of B. taeanensis BH030017T, B. algicola KMM 3737T and B. hwajinpoensis SW-72T as genus Lottiidibacillus.</title>
        <authorList>
            <person name="Liu R."/>
            <person name="Huang Z."/>
        </authorList>
    </citation>
    <scope>NUCLEOTIDE SEQUENCE [LARGE SCALE GENOMIC DNA]</scope>
    <source>
        <strain evidence="8 9">BH030017</strain>
    </source>
</reference>
<comment type="subcellular location">
    <subcellularLocation>
        <location evidence="1">Cytoplasm</location>
    </subcellularLocation>
</comment>
<accession>A0A366XZG8</accession>
<dbReference type="InterPro" id="IPR006122">
    <property type="entry name" value="HMA_Cu_ion-bd"/>
</dbReference>
<evidence type="ECO:0000256" key="2">
    <source>
        <dbReference type="ARBA" id="ARBA00015313"/>
    </source>
</evidence>
<dbReference type="NCBIfam" id="TIGR00003">
    <property type="entry name" value="copper ion binding protein"/>
    <property type="match status" value="1"/>
</dbReference>
<evidence type="ECO:0000256" key="5">
    <source>
        <dbReference type="ARBA" id="ARBA00023008"/>
    </source>
</evidence>
<dbReference type="PROSITE" id="PS01047">
    <property type="entry name" value="HMA_1"/>
    <property type="match status" value="1"/>
</dbReference>
<dbReference type="EMBL" id="QOCW01000006">
    <property type="protein sequence ID" value="RBW70169.1"/>
    <property type="molecule type" value="Genomic_DNA"/>
</dbReference>
<evidence type="ECO:0000256" key="6">
    <source>
        <dbReference type="ARBA" id="ARBA00023186"/>
    </source>
</evidence>
<dbReference type="Pfam" id="PF00403">
    <property type="entry name" value="HMA"/>
    <property type="match status" value="1"/>
</dbReference>
<dbReference type="PROSITE" id="PS50846">
    <property type="entry name" value="HMA_2"/>
    <property type="match status" value="1"/>
</dbReference>
<dbReference type="Gene3D" id="3.30.70.100">
    <property type="match status" value="1"/>
</dbReference>
<keyword evidence="9" id="KW-1185">Reference proteome</keyword>
<sequence>MAQTTLNVQGMTCGHCKSAVTNALKELEGVKNVEVDLQAGKANVEYEEGKVSEESMKEAVEDQGYDVV</sequence>
<dbReference type="InterPro" id="IPR017969">
    <property type="entry name" value="Heavy-metal-associated_CS"/>
</dbReference>
<dbReference type="RefSeq" id="WP_113805475.1">
    <property type="nucleotide sequence ID" value="NZ_QOCW01000006.1"/>
</dbReference>
<keyword evidence="3" id="KW-0963">Cytoplasm</keyword>
<dbReference type="GO" id="GO:0006825">
    <property type="term" value="P:copper ion transport"/>
    <property type="evidence" value="ECO:0007669"/>
    <property type="project" value="InterPro"/>
</dbReference>
<gene>
    <name evidence="8" type="ORF">DS031_08245</name>
</gene>
<dbReference type="InterPro" id="IPR000428">
    <property type="entry name" value="Cu-bd"/>
</dbReference>
<dbReference type="Proteomes" id="UP000253314">
    <property type="component" value="Unassembled WGS sequence"/>
</dbReference>
<evidence type="ECO:0000256" key="4">
    <source>
        <dbReference type="ARBA" id="ARBA00022723"/>
    </source>
</evidence>
<dbReference type="SUPFAM" id="SSF55008">
    <property type="entry name" value="HMA, heavy metal-associated domain"/>
    <property type="match status" value="1"/>
</dbReference>
<dbReference type="CDD" id="cd00371">
    <property type="entry name" value="HMA"/>
    <property type="match status" value="1"/>
</dbReference>
<evidence type="ECO:0000259" key="7">
    <source>
        <dbReference type="PROSITE" id="PS50846"/>
    </source>
</evidence>
<dbReference type="NCBIfam" id="NF033795">
    <property type="entry name" value="chaper_CopZ_Bs"/>
    <property type="match status" value="1"/>
</dbReference>
<dbReference type="GO" id="GO:0005507">
    <property type="term" value="F:copper ion binding"/>
    <property type="evidence" value="ECO:0007669"/>
    <property type="project" value="InterPro"/>
</dbReference>
<dbReference type="PRINTS" id="PR00944">
    <property type="entry name" value="CUEXPORT"/>
</dbReference>
<dbReference type="GO" id="GO:0005737">
    <property type="term" value="C:cytoplasm"/>
    <property type="evidence" value="ECO:0007669"/>
    <property type="project" value="UniProtKB-SubCell"/>
</dbReference>